<dbReference type="GO" id="GO:0008360">
    <property type="term" value="P:regulation of cell shape"/>
    <property type="evidence" value="ECO:0007669"/>
    <property type="project" value="UniProtKB-KW"/>
</dbReference>
<dbReference type="GO" id="GO:0071555">
    <property type="term" value="P:cell wall organization"/>
    <property type="evidence" value="ECO:0007669"/>
    <property type="project" value="UniProtKB-KW"/>
</dbReference>
<keyword evidence="2" id="KW-0133">Cell shape</keyword>
<proteinExistence type="inferred from homology"/>
<dbReference type="PATRIC" id="fig|1121877.4.peg.1640"/>
<keyword evidence="2" id="KW-0436">Ligase</keyword>
<gene>
    <name evidence="4" type="primary">cobQ1</name>
    <name evidence="2" type="synonym">gatD</name>
    <name evidence="4" type="ORF">FEAC_14890</name>
</gene>
<comment type="pathway">
    <text evidence="2">Cell wall biogenesis; peptidoglycan biosynthesis.</text>
</comment>
<organism evidence="4 5">
    <name type="scientific">Ferrimicrobium acidiphilum DSM 19497</name>
    <dbReference type="NCBI Taxonomy" id="1121877"/>
    <lineage>
        <taxon>Bacteria</taxon>
        <taxon>Bacillati</taxon>
        <taxon>Actinomycetota</taxon>
        <taxon>Acidimicrobiia</taxon>
        <taxon>Acidimicrobiales</taxon>
        <taxon>Acidimicrobiaceae</taxon>
        <taxon>Ferrimicrobium</taxon>
    </lineage>
</organism>
<feature type="domain" description="CobB/CobQ-like glutamine amidotransferase" evidence="3">
    <location>
        <begin position="8"/>
        <end position="196"/>
    </location>
</feature>
<comment type="function">
    <text evidence="2">The lipid II isoglutaminyl synthase complex catalyzes the formation of alpha-D-isoglutamine in the cell wall lipid II stem peptide. The GatD subunit catalyzes the hydrolysis of glutamine to glutamate and ammonia. The resulting ammonia molecule is channeled to the active site of MurT.</text>
</comment>
<dbReference type="CDD" id="cd01750">
    <property type="entry name" value="GATase1_CobQ"/>
    <property type="match status" value="1"/>
</dbReference>
<dbReference type="InterPro" id="IPR033949">
    <property type="entry name" value="CobQ_GATase1"/>
</dbReference>
<keyword evidence="2" id="KW-0573">Peptidoglycan synthesis</keyword>
<dbReference type="PROSITE" id="PS51274">
    <property type="entry name" value="GATASE_COBBQ"/>
    <property type="match status" value="1"/>
</dbReference>
<keyword evidence="5" id="KW-1185">Reference proteome</keyword>
<dbReference type="InterPro" id="IPR011698">
    <property type="entry name" value="GATase_3"/>
</dbReference>
<accession>A0A0D8FWT6</accession>
<feature type="active site" description="Nucleophile" evidence="2">
    <location>
        <position position="91"/>
    </location>
</feature>
<dbReference type="GeneID" id="78372677"/>
<dbReference type="PANTHER" id="PTHR21343:SF9">
    <property type="entry name" value="LIPID II ISOGLUTAMINYL SYNTHASE (GLUTAMINE-HYDROLYZING) SUBUNIT GATD"/>
    <property type="match status" value="1"/>
</dbReference>
<dbReference type="eggNOG" id="COG3442">
    <property type="taxonomic scope" value="Bacteria"/>
</dbReference>
<keyword evidence="1 2" id="KW-0315">Glutamine amidotransferase</keyword>
<dbReference type="STRING" id="1121877.FEAC_14890"/>
<dbReference type="GO" id="GO:0009252">
    <property type="term" value="P:peptidoglycan biosynthetic process"/>
    <property type="evidence" value="ECO:0007669"/>
    <property type="project" value="UniProtKB-UniRule"/>
</dbReference>
<reference evidence="4 5" key="1">
    <citation type="submission" date="2015-01" db="EMBL/GenBank/DDBJ databases">
        <title>Draft genome of the acidophilic iron oxidizer Ferrimicrobium acidiphilum strain T23.</title>
        <authorList>
            <person name="Poehlein A."/>
            <person name="Eisen S."/>
            <person name="Schloemann M."/>
            <person name="Johnson B.D."/>
            <person name="Daniel R."/>
            <person name="Muehling M."/>
        </authorList>
    </citation>
    <scope>NUCLEOTIDE SEQUENCE [LARGE SCALE GENOMIC DNA]</scope>
    <source>
        <strain evidence="4 5">T23</strain>
    </source>
</reference>
<evidence type="ECO:0000256" key="1">
    <source>
        <dbReference type="ARBA" id="ARBA00022962"/>
    </source>
</evidence>
<keyword evidence="2" id="KW-0378">Hydrolase</keyword>
<dbReference type="Gene3D" id="3.40.50.880">
    <property type="match status" value="1"/>
</dbReference>
<dbReference type="AlphaFoldDB" id="A0A0D8FWT6"/>
<dbReference type="EC" id="3.5.1.2" evidence="2"/>
<evidence type="ECO:0000256" key="2">
    <source>
        <dbReference type="HAMAP-Rule" id="MF_02213"/>
    </source>
</evidence>
<dbReference type="HAMAP" id="MF_02213">
    <property type="entry name" value="Lipid_II_synth_GatD"/>
    <property type="match status" value="1"/>
</dbReference>
<comment type="catalytic activity">
    <reaction evidence="2">
        <text>L-glutamine + H2O = L-glutamate + NH4(+)</text>
        <dbReference type="Rhea" id="RHEA:15889"/>
        <dbReference type="ChEBI" id="CHEBI:15377"/>
        <dbReference type="ChEBI" id="CHEBI:28938"/>
        <dbReference type="ChEBI" id="CHEBI:29985"/>
        <dbReference type="ChEBI" id="CHEBI:58359"/>
        <dbReference type="EC" id="3.5.1.2"/>
    </reaction>
</comment>
<evidence type="ECO:0000313" key="5">
    <source>
        <dbReference type="Proteomes" id="UP000032336"/>
    </source>
</evidence>
<feature type="active site" evidence="2">
    <location>
        <position position="189"/>
    </location>
</feature>
<dbReference type="GO" id="GO:0004359">
    <property type="term" value="F:glutaminase activity"/>
    <property type="evidence" value="ECO:0007669"/>
    <property type="project" value="UniProtKB-UniRule"/>
</dbReference>
<dbReference type="Pfam" id="PF07685">
    <property type="entry name" value="GATase_3"/>
    <property type="match status" value="1"/>
</dbReference>
<evidence type="ECO:0000259" key="3">
    <source>
        <dbReference type="Pfam" id="PF07685"/>
    </source>
</evidence>
<dbReference type="OrthoDB" id="9782045at2"/>
<dbReference type="EMBL" id="JXUW01000012">
    <property type="protein sequence ID" value="KJE76702.1"/>
    <property type="molecule type" value="Genomic_DNA"/>
</dbReference>
<comment type="subunit">
    <text evidence="2">Forms a heterodimer with MurT.</text>
</comment>
<evidence type="ECO:0000313" key="4">
    <source>
        <dbReference type="EMBL" id="KJE76702.1"/>
    </source>
</evidence>
<keyword evidence="2" id="KW-0961">Cell wall biogenesis/degradation</keyword>
<dbReference type="PANTHER" id="PTHR21343">
    <property type="entry name" value="DETHIOBIOTIN SYNTHETASE"/>
    <property type="match status" value="1"/>
</dbReference>
<name>A0A0D8FWT6_9ACTN</name>
<dbReference type="Proteomes" id="UP000032336">
    <property type="component" value="Unassembled WGS sequence"/>
</dbReference>
<feature type="binding site" evidence="2">
    <location>
        <position position="124"/>
    </location>
    <ligand>
        <name>substrate</name>
    </ligand>
</feature>
<dbReference type="InterPro" id="IPR029062">
    <property type="entry name" value="Class_I_gatase-like"/>
</dbReference>
<comment type="similarity">
    <text evidence="2">Belongs to the CobB/CobQ family. GatD subfamily.</text>
</comment>
<dbReference type="GO" id="GO:0009236">
    <property type="term" value="P:cobalamin biosynthetic process"/>
    <property type="evidence" value="ECO:0007669"/>
    <property type="project" value="InterPro"/>
</dbReference>
<dbReference type="UniPathway" id="UPA00219"/>
<dbReference type="InterPro" id="IPR043702">
    <property type="entry name" value="Lipid_II_synth_GatD"/>
</dbReference>
<comment type="caution">
    <text evidence="4">The sequence shown here is derived from an EMBL/GenBank/DDBJ whole genome shotgun (WGS) entry which is preliminary data.</text>
</comment>
<dbReference type="EC" id="6.3.5.13" evidence="2"/>
<comment type="catalytic activity">
    <reaction evidence="2">
        <text>beta-D-GlcNAc-(1-&gt;4)-Mur2Ac(oyl-L-Ala-gamma-D-Glu-L-Lys-D-Ala-D-Ala)-di-trans,octa-cis-undecaprenyl diphosphate + L-glutamine + ATP + H2O = beta-D-GlcNAc-(1-&gt;4)-Mur2Ac(oyl-L-Ala-D-isoglutaminyl-L-Lys-D-Ala-D-Ala)-di-trans,octa-cis-undecaprenyl diphosphate + L-glutamate + ADP + phosphate + H(+)</text>
        <dbReference type="Rhea" id="RHEA:57928"/>
        <dbReference type="ChEBI" id="CHEBI:15377"/>
        <dbReference type="ChEBI" id="CHEBI:15378"/>
        <dbReference type="ChEBI" id="CHEBI:29985"/>
        <dbReference type="ChEBI" id="CHEBI:30616"/>
        <dbReference type="ChEBI" id="CHEBI:43474"/>
        <dbReference type="ChEBI" id="CHEBI:58359"/>
        <dbReference type="ChEBI" id="CHEBI:60033"/>
        <dbReference type="ChEBI" id="CHEBI:62233"/>
        <dbReference type="ChEBI" id="CHEBI:456216"/>
        <dbReference type="EC" id="6.3.5.13"/>
    </reaction>
</comment>
<dbReference type="GO" id="GO:0140282">
    <property type="term" value="F:carbon-nitrogen ligase activity on lipid II"/>
    <property type="evidence" value="ECO:0007669"/>
    <property type="project" value="UniProtKB-UniRule"/>
</dbReference>
<dbReference type="SUPFAM" id="SSF52317">
    <property type="entry name" value="Class I glutamine amidotransferase-like"/>
    <property type="match status" value="1"/>
</dbReference>
<sequence length="238" mass="25012">MTVRIISLFPDVLGTYGDQGNARILAHLVELAGRVPELVSVGINDEVPTDGDIYLLGGGEDGPQALAARRLAEGSPLHRVVEQERPILAVCAGYQVLGRSFAVGESTLPGLGLLPVDSLRAPGRMVGEVLGTPLIGVGQSLITGFENHGAMTILDEGCQPLAKVHEGNGNGQDGYDGIVYGPIVASYLHGPILARNPGIALWLLDRIGIASEEVPGSHWALYAERAHAKAGALWRGKH</sequence>
<protein>
    <recommendedName>
        <fullName evidence="2">Lipid II isoglutaminyl synthase (glutamine-hydrolyzing) subunit GatD</fullName>
        <ecNumber evidence="2">6.3.5.13</ecNumber>
    </recommendedName>
    <alternativeName>
        <fullName evidence="2">Lipid II isoglutaminyl synthase glutaminase subunit</fullName>
        <ecNumber evidence="2">3.5.1.2</ecNumber>
    </alternativeName>
</protein>
<dbReference type="RefSeq" id="WP_035389136.1">
    <property type="nucleotide sequence ID" value="NZ_JQKF01000010.1"/>
</dbReference>